<keyword evidence="2" id="KW-0732">Signal</keyword>
<gene>
    <name evidence="4" type="ORF">JOE57_001410</name>
</gene>
<dbReference type="InterPro" id="IPR002509">
    <property type="entry name" value="NODB_dom"/>
</dbReference>
<evidence type="ECO:0000313" key="5">
    <source>
        <dbReference type="Proteomes" id="UP000704762"/>
    </source>
</evidence>
<evidence type="ECO:0000256" key="2">
    <source>
        <dbReference type="ARBA" id="ARBA00022729"/>
    </source>
</evidence>
<feature type="domain" description="NodB homology" evidence="3">
    <location>
        <begin position="48"/>
        <end position="224"/>
    </location>
</feature>
<reference evidence="4 5" key="1">
    <citation type="submission" date="2021-01" db="EMBL/GenBank/DDBJ databases">
        <title>Sequencing the genomes of 1000 actinobacteria strains.</title>
        <authorList>
            <person name="Klenk H.-P."/>
        </authorList>
    </citation>
    <scope>NUCLEOTIDE SEQUENCE [LARGE SCALE GENOMIC DNA]</scope>
    <source>
        <strain evidence="4 5">DSM 18662</strain>
    </source>
</reference>
<sequence>MIFRECKVINICFHGIGKPERELQQDEAGYWIEPELYEETLDEVAHRTDVRISFDDGNRSDIEIGLPGLLRRGLTATFFALAGRLGQRGSLSATDLRELRRHGMTIGTHGMDHLPWRGLDDQQTNRELVEARLRLAEAAGTSITEAALPLGRYDRRVLGKLWALGYARVYSSDRIWTRADAWLQPRYSIHNSDSIGTVRSRCLATPSALRSAKVAAVGLYKRTR</sequence>
<evidence type="ECO:0000256" key="1">
    <source>
        <dbReference type="ARBA" id="ARBA00004613"/>
    </source>
</evidence>
<dbReference type="RefSeq" id="WP_204917019.1">
    <property type="nucleotide sequence ID" value="NZ_BAAAQP010000008.1"/>
</dbReference>
<keyword evidence="5" id="KW-1185">Reference proteome</keyword>
<dbReference type="PANTHER" id="PTHR34216">
    <property type="match status" value="1"/>
</dbReference>
<dbReference type="InterPro" id="IPR011330">
    <property type="entry name" value="Glyco_hydro/deAcase_b/a-brl"/>
</dbReference>
<dbReference type="SUPFAM" id="SSF88713">
    <property type="entry name" value="Glycoside hydrolase/deacetylase"/>
    <property type="match status" value="1"/>
</dbReference>
<name>A0ABS2RHK5_9ACTN</name>
<dbReference type="CDD" id="cd10918">
    <property type="entry name" value="CE4_NodB_like_5s_6s"/>
    <property type="match status" value="1"/>
</dbReference>
<protein>
    <submittedName>
        <fullName evidence="4">Peptidoglycan/xylan/chitin deacetylase (PgdA/CDA1 family)</fullName>
    </submittedName>
</protein>
<comment type="subcellular location">
    <subcellularLocation>
        <location evidence="1">Secreted</location>
    </subcellularLocation>
</comment>
<accession>A0ABS2RHK5</accession>
<dbReference type="Gene3D" id="3.20.20.370">
    <property type="entry name" value="Glycoside hydrolase/deacetylase"/>
    <property type="match status" value="1"/>
</dbReference>
<comment type="caution">
    <text evidence="4">The sequence shown here is derived from an EMBL/GenBank/DDBJ whole genome shotgun (WGS) entry which is preliminary data.</text>
</comment>
<dbReference type="EMBL" id="JAFBCF010000001">
    <property type="protein sequence ID" value="MBM7798489.1"/>
    <property type="molecule type" value="Genomic_DNA"/>
</dbReference>
<proteinExistence type="predicted"/>
<dbReference type="Pfam" id="PF01522">
    <property type="entry name" value="Polysacc_deac_1"/>
    <property type="match status" value="1"/>
</dbReference>
<organism evidence="4 5">
    <name type="scientific">Microlunatus panaciterrae</name>
    <dbReference type="NCBI Taxonomy" id="400768"/>
    <lineage>
        <taxon>Bacteria</taxon>
        <taxon>Bacillati</taxon>
        <taxon>Actinomycetota</taxon>
        <taxon>Actinomycetes</taxon>
        <taxon>Propionibacteriales</taxon>
        <taxon>Propionibacteriaceae</taxon>
        <taxon>Microlunatus</taxon>
    </lineage>
</organism>
<dbReference type="Proteomes" id="UP000704762">
    <property type="component" value="Unassembled WGS sequence"/>
</dbReference>
<evidence type="ECO:0000259" key="3">
    <source>
        <dbReference type="PROSITE" id="PS51677"/>
    </source>
</evidence>
<dbReference type="PANTHER" id="PTHR34216:SF3">
    <property type="entry name" value="POLY-BETA-1,6-N-ACETYL-D-GLUCOSAMINE N-DEACETYLASE"/>
    <property type="match status" value="1"/>
</dbReference>
<evidence type="ECO:0000313" key="4">
    <source>
        <dbReference type="EMBL" id="MBM7798489.1"/>
    </source>
</evidence>
<dbReference type="InterPro" id="IPR051398">
    <property type="entry name" value="Polysacch_Deacetylase"/>
</dbReference>
<dbReference type="PROSITE" id="PS51677">
    <property type="entry name" value="NODB"/>
    <property type="match status" value="1"/>
</dbReference>